<dbReference type="Gene3D" id="3.40.50.300">
    <property type="entry name" value="P-loop containing nucleotide triphosphate hydrolases"/>
    <property type="match status" value="1"/>
</dbReference>
<sequence length="1077" mass="118809">MRGPRGQWFARRFGRVPHTVVNRMDGGYVENLIQAGAIHGGVHFHVHRPESPQIHGLLRPVAVLFLALAAVALIVSDLGRRRPGPAWTVAACLLVVAAYLGVAHVRARRGRRGVFSERQLDIAATQLAGRLRTMYDREERLSRVHDPIPLRVRWSEGDPELVDHWENISRDSGQIPDIEGEFAEINEVYKRIPSRRLVVLGPPGGGKSALALRFARQALKGSPVPVIFPLASWDPRQQGLWQWAAALVSDRHPSLAARGAQRRAIAQALLETGRILPVLDGFDEIPTVTQATALAEFNASLGRDACFVLTSRSTAFEQAVAQSDVLTATAVVELERLTVDQLAEYLPRTSRKVKSGEGTLTTWDPVLARLGEEDGQARHVRRALSTPLMVGLARAAYSDTRADPMELLDPRQFPDSSAIEAHLFDRFIPSVYGGALADRTWEAEQAGIWLRFLARHVRAGGTQELEWWRLDTTTPRWVGWLAFVPLIAAITGVTYWSGLGEAHATFWPGGPIWLTEALLFLALLTTVWFATDPSAFPGPKHVRGSRALPFLRSEPSDTESVSSPWELLRRDRTAAWVKGAFWVLPFKERGGPLDLFSLALFLILPITWLWQSNIDILEPEQNVGRVTLLLNTFAWLLYEVGGSAWGRFNVARIWLAATGRLPWRLGAFLQDAHGRGVLRQSGGRYRFRHLELLNRLAGKDFSQRKKHSLRIRRLAFVVHMVIWVGLVAWLLAAAENAIGPSGPYSSVAPACSLLRGEQLEPAITDPWARADGSGRCHWTEQAPFNRDGEVTLSVTVARPGNGVSAVMVADRQLNVVSTLELAGVGDRAVISPRENEPGSAGWSARVGARTGNVFVDLTYTEVARDGQRVKAVAAILVRQVLANAGLGESPGTALVAVPRPPLPGDAPYTRYRRGVARSIDGPVWRPGDRSQLNGIQSLPFVFRGPRMSCAMQWICGIGILGHPRPVYGIIVFDLRECTGGPCSRRTIDGYVRDPKNKHAAGAPWKWADASTKIADFSCSRKPSKEWPDQNDLHCVEMVRAFRIGGKDYLLGLRTAVAKQHADLMRKTVNDIYTQTGG</sequence>
<dbReference type="InterPro" id="IPR027417">
    <property type="entry name" value="P-loop_NTPase"/>
</dbReference>
<accession>A0A4D4MBZ7</accession>
<keyword evidence="1" id="KW-0812">Transmembrane</keyword>
<organism evidence="3 4">
    <name type="scientific">Streptomyces avermitilis</name>
    <dbReference type="NCBI Taxonomy" id="33903"/>
    <lineage>
        <taxon>Bacteria</taxon>
        <taxon>Bacillati</taxon>
        <taxon>Actinomycetota</taxon>
        <taxon>Actinomycetes</taxon>
        <taxon>Kitasatosporales</taxon>
        <taxon>Streptomycetaceae</taxon>
        <taxon>Streptomyces</taxon>
    </lineage>
</organism>
<dbReference type="SUPFAM" id="SSF52540">
    <property type="entry name" value="P-loop containing nucleoside triphosphate hydrolases"/>
    <property type="match status" value="1"/>
</dbReference>
<protein>
    <recommendedName>
        <fullName evidence="2">NACHT domain-containing protein</fullName>
    </recommendedName>
</protein>
<feature type="domain" description="NACHT" evidence="2">
    <location>
        <begin position="195"/>
        <end position="348"/>
    </location>
</feature>
<gene>
    <name evidence="3" type="ORF">SAV14893_088440</name>
</gene>
<evidence type="ECO:0000259" key="2">
    <source>
        <dbReference type="Pfam" id="PF05729"/>
    </source>
</evidence>
<evidence type="ECO:0000313" key="4">
    <source>
        <dbReference type="Proteomes" id="UP000302139"/>
    </source>
</evidence>
<dbReference type="Proteomes" id="UP000302139">
    <property type="component" value="Unassembled WGS sequence"/>
</dbReference>
<dbReference type="OMA" id="YCHYDER"/>
<keyword evidence="1" id="KW-1133">Transmembrane helix</keyword>
<comment type="caution">
    <text evidence="3">The sequence shown here is derived from an EMBL/GenBank/DDBJ whole genome shotgun (WGS) entry which is preliminary data.</text>
</comment>
<feature type="transmembrane region" description="Helical" evidence="1">
    <location>
        <begin position="477"/>
        <end position="498"/>
    </location>
</feature>
<feature type="transmembrane region" description="Helical" evidence="1">
    <location>
        <begin position="714"/>
        <end position="732"/>
    </location>
</feature>
<feature type="transmembrane region" description="Helical" evidence="1">
    <location>
        <begin position="510"/>
        <end position="530"/>
    </location>
</feature>
<dbReference type="EMBL" id="BJHX01000002">
    <property type="protein sequence ID" value="GDY69451.1"/>
    <property type="molecule type" value="Genomic_DNA"/>
</dbReference>
<dbReference type="Pfam" id="PF05729">
    <property type="entry name" value="NACHT"/>
    <property type="match status" value="1"/>
</dbReference>
<feature type="transmembrane region" description="Helical" evidence="1">
    <location>
        <begin position="87"/>
        <end position="105"/>
    </location>
</feature>
<feature type="transmembrane region" description="Helical" evidence="1">
    <location>
        <begin position="57"/>
        <end position="75"/>
    </location>
</feature>
<evidence type="ECO:0000313" key="3">
    <source>
        <dbReference type="EMBL" id="GDY69451.1"/>
    </source>
</evidence>
<name>A0A4D4MBZ7_STRAX</name>
<keyword evidence="1" id="KW-0472">Membrane</keyword>
<dbReference type="AlphaFoldDB" id="A0A4D4MBZ7"/>
<dbReference type="InterPro" id="IPR007111">
    <property type="entry name" value="NACHT_NTPase"/>
</dbReference>
<reference evidence="3 4" key="1">
    <citation type="submission" date="2019-04" db="EMBL/GenBank/DDBJ databases">
        <title>Draft genome sequences of Streptomyces avermitilis NBRC 14893.</title>
        <authorList>
            <person name="Komaki H."/>
            <person name="Tamura T."/>
            <person name="Hosoyama A."/>
        </authorList>
    </citation>
    <scope>NUCLEOTIDE SEQUENCE [LARGE SCALE GENOMIC DNA]</scope>
    <source>
        <strain evidence="3 4">NBRC 14893</strain>
    </source>
</reference>
<evidence type="ECO:0000256" key="1">
    <source>
        <dbReference type="SAM" id="Phobius"/>
    </source>
</evidence>
<proteinExistence type="predicted"/>